<organism evidence="3 4">
    <name type="scientific">Catenulispora subtropica</name>
    <dbReference type="NCBI Taxonomy" id="450798"/>
    <lineage>
        <taxon>Bacteria</taxon>
        <taxon>Bacillati</taxon>
        <taxon>Actinomycetota</taxon>
        <taxon>Actinomycetes</taxon>
        <taxon>Catenulisporales</taxon>
        <taxon>Catenulisporaceae</taxon>
        <taxon>Catenulispora</taxon>
    </lineage>
</organism>
<reference evidence="4" key="1">
    <citation type="journal article" date="2019" name="Int. J. Syst. Evol. Microbiol.">
        <title>The Global Catalogue of Microorganisms (GCM) 10K type strain sequencing project: providing services to taxonomists for standard genome sequencing and annotation.</title>
        <authorList>
            <consortium name="The Broad Institute Genomics Platform"/>
            <consortium name="The Broad Institute Genome Sequencing Center for Infectious Disease"/>
            <person name="Wu L."/>
            <person name="Ma J."/>
        </authorList>
    </citation>
    <scope>NUCLEOTIDE SEQUENCE [LARGE SCALE GENOMIC DNA]</scope>
    <source>
        <strain evidence="4">JCM 16013</strain>
    </source>
</reference>
<proteinExistence type="predicted"/>
<keyword evidence="2" id="KW-1133">Transmembrane helix</keyword>
<dbReference type="Proteomes" id="UP001499854">
    <property type="component" value="Unassembled WGS sequence"/>
</dbReference>
<evidence type="ECO:0000313" key="4">
    <source>
        <dbReference type="Proteomes" id="UP001499854"/>
    </source>
</evidence>
<keyword evidence="2" id="KW-0812">Transmembrane</keyword>
<feature type="compositionally biased region" description="Gly residues" evidence="1">
    <location>
        <begin position="106"/>
        <end position="124"/>
    </location>
</feature>
<evidence type="ECO:0000313" key="3">
    <source>
        <dbReference type="EMBL" id="GAA2005104.1"/>
    </source>
</evidence>
<dbReference type="RefSeq" id="WP_344662837.1">
    <property type="nucleotide sequence ID" value="NZ_BAAAQM010000084.1"/>
</dbReference>
<feature type="transmembrane region" description="Helical" evidence="2">
    <location>
        <begin position="58"/>
        <end position="79"/>
    </location>
</feature>
<name>A0ABP5EUA7_9ACTN</name>
<evidence type="ECO:0000256" key="1">
    <source>
        <dbReference type="SAM" id="MobiDB-lite"/>
    </source>
</evidence>
<accession>A0ABP5EUA7</accession>
<protein>
    <submittedName>
        <fullName evidence="3">Uncharacterized protein</fullName>
    </submittedName>
</protein>
<evidence type="ECO:0000256" key="2">
    <source>
        <dbReference type="SAM" id="Phobius"/>
    </source>
</evidence>
<keyword evidence="2" id="KW-0472">Membrane</keyword>
<sequence length="124" mass="11982">MKAQVITTEYAGLYPVQPWQRVVGAASQTAVVDAAPEAEAMPAAAAAPRKAADRGASAVEWVVITGIVVAIVAGVGWGISKAISGKADDACNKINSAGDNVAVTGGNTGGGNAGTTGGSGGGCK</sequence>
<gene>
    <name evidence="3" type="ORF">GCM10009838_84160</name>
</gene>
<keyword evidence="4" id="KW-1185">Reference proteome</keyword>
<feature type="region of interest" description="Disordered" evidence="1">
    <location>
        <begin position="103"/>
        <end position="124"/>
    </location>
</feature>
<dbReference type="EMBL" id="BAAAQM010000084">
    <property type="protein sequence ID" value="GAA2005104.1"/>
    <property type="molecule type" value="Genomic_DNA"/>
</dbReference>
<comment type="caution">
    <text evidence="3">The sequence shown here is derived from an EMBL/GenBank/DDBJ whole genome shotgun (WGS) entry which is preliminary data.</text>
</comment>